<evidence type="ECO:0000256" key="1">
    <source>
        <dbReference type="SAM" id="MobiDB-lite"/>
    </source>
</evidence>
<gene>
    <name evidence="2" type="ORF">A1O9_05012</name>
</gene>
<dbReference type="EMBL" id="AMGV01000003">
    <property type="protein sequence ID" value="KEF60162.1"/>
    <property type="molecule type" value="Genomic_DNA"/>
</dbReference>
<dbReference type="OrthoDB" id="160645at2759"/>
<dbReference type="AlphaFoldDB" id="A0A072PK74"/>
<dbReference type="STRING" id="1182545.A0A072PK74"/>
<keyword evidence="3" id="KW-1185">Reference proteome</keyword>
<dbReference type="RefSeq" id="XP_013262752.1">
    <property type="nucleotide sequence ID" value="XM_013407298.1"/>
</dbReference>
<accession>A0A072PK74</accession>
<sequence length="388" mass="41375">MAHQVEARLPVAIVVGVNIPSGKFKKELALIDRPSIIAEGAVSGSIGLDGGSVGTTDGCKGIATKISLKNKMWAEIPGLNPFVLADMDPKQLAEKCIPLGDQSGGGGTGPTDPNDPTNLTDPTDPADPTGSTDPTGPTGPTDPTNPTDPIDKRSKFGKINARQTTNPLSPGVIDTTATDNANATRSTTDYVLPDLGEEYYNTTDGYTVASLIDPDEKYHIVPCNDVNVYIFGINETVPEYDRADMWTMSPNPDAGDEATEDDRVVADAMGRIPHYYPEEMSSTGVSRFRVSDMENIPIDVENVYLINLDADGNEGSESDSDLYFAVDVGGTGYYPIICTYQESNLNARVFLAADPDTGVELLKSPDVKYSITGGTVKDCFFMPLVLGT</sequence>
<reference evidence="2 3" key="1">
    <citation type="submission" date="2013-03" db="EMBL/GenBank/DDBJ databases">
        <title>The Genome Sequence of Exophiala aquamarina CBS 119918.</title>
        <authorList>
            <consortium name="The Broad Institute Genomics Platform"/>
            <person name="Cuomo C."/>
            <person name="de Hoog S."/>
            <person name="Gorbushina A."/>
            <person name="Walker B."/>
            <person name="Young S.K."/>
            <person name="Zeng Q."/>
            <person name="Gargeya S."/>
            <person name="Fitzgerald M."/>
            <person name="Haas B."/>
            <person name="Abouelleil A."/>
            <person name="Allen A.W."/>
            <person name="Alvarado L."/>
            <person name="Arachchi H.M."/>
            <person name="Berlin A.M."/>
            <person name="Chapman S.B."/>
            <person name="Gainer-Dewar J."/>
            <person name="Goldberg J."/>
            <person name="Griggs A."/>
            <person name="Gujja S."/>
            <person name="Hansen M."/>
            <person name="Howarth C."/>
            <person name="Imamovic A."/>
            <person name="Ireland A."/>
            <person name="Larimer J."/>
            <person name="McCowan C."/>
            <person name="Murphy C."/>
            <person name="Pearson M."/>
            <person name="Poon T.W."/>
            <person name="Priest M."/>
            <person name="Roberts A."/>
            <person name="Saif S."/>
            <person name="Shea T."/>
            <person name="Sisk P."/>
            <person name="Sykes S."/>
            <person name="Wortman J."/>
            <person name="Nusbaum C."/>
            <person name="Birren B."/>
        </authorList>
    </citation>
    <scope>NUCLEOTIDE SEQUENCE [LARGE SCALE GENOMIC DNA]</scope>
    <source>
        <strain evidence="2 3">CBS 119918</strain>
    </source>
</reference>
<protein>
    <submittedName>
        <fullName evidence="2">Uncharacterized protein</fullName>
    </submittedName>
</protein>
<evidence type="ECO:0000313" key="3">
    <source>
        <dbReference type="Proteomes" id="UP000027920"/>
    </source>
</evidence>
<dbReference type="GeneID" id="25279939"/>
<name>A0A072PK74_9EURO</name>
<dbReference type="Proteomes" id="UP000027920">
    <property type="component" value="Unassembled WGS sequence"/>
</dbReference>
<evidence type="ECO:0000313" key="2">
    <source>
        <dbReference type="EMBL" id="KEF60162.1"/>
    </source>
</evidence>
<dbReference type="HOGENOM" id="CLU_703993_0_0_1"/>
<feature type="region of interest" description="Disordered" evidence="1">
    <location>
        <begin position="96"/>
        <end position="178"/>
    </location>
</feature>
<dbReference type="VEuPathDB" id="FungiDB:A1O9_05012"/>
<feature type="compositionally biased region" description="Low complexity" evidence="1">
    <location>
        <begin position="110"/>
        <end position="148"/>
    </location>
</feature>
<organism evidence="2 3">
    <name type="scientific">Exophiala aquamarina CBS 119918</name>
    <dbReference type="NCBI Taxonomy" id="1182545"/>
    <lineage>
        <taxon>Eukaryota</taxon>
        <taxon>Fungi</taxon>
        <taxon>Dikarya</taxon>
        <taxon>Ascomycota</taxon>
        <taxon>Pezizomycotina</taxon>
        <taxon>Eurotiomycetes</taxon>
        <taxon>Chaetothyriomycetidae</taxon>
        <taxon>Chaetothyriales</taxon>
        <taxon>Herpotrichiellaceae</taxon>
        <taxon>Exophiala</taxon>
    </lineage>
</organism>
<comment type="caution">
    <text evidence="2">The sequence shown here is derived from an EMBL/GenBank/DDBJ whole genome shotgun (WGS) entry which is preliminary data.</text>
</comment>
<proteinExistence type="predicted"/>